<dbReference type="GO" id="GO:0003677">
    <property type="term" value="F:DNA binding"/>
    <property type="evidence" value="ECO:0007669"/>
    <property type="project" value="UniProtKB-KW"/>
</dbReference>
<comment type="caution">
    <text evidence="5">The sequence shown here is derived from an EMBL/GenBank/DDBJ whole genome shotgun (WGS) entry which is preliminary data.</text>
</comment>
<feature type="domain" description="HTH gntR-type" evidence="4">
    <location>
        <begin position="7"/>
        <end position="74"/>
    </location>
</feature>
<dbReference type="SUPFAM" id="SSF48008">
    <property type="entry name" value="GntR ligand-binding domain-like"/>
    <property type="match status" value="1"/>
</dbReference>
<dbReference type="AlphaFoldDB" id="A0A923EBC0"/>
<evidence type="ECO:0000313" key="6">
    <source>
        <dbReference type="Proteomes" id="UP000563151"/>
    </source>
</evidence>
<gene>
    <name evidence="5" type="ORF">HGG79_12570</name>
</gene>
<protein>
    <submittedName>
        <fullName evidence="5">GntR family transcriptional regulator</fullName>
    </submittedName>
</protein>
<dbReference type="InterPro" id="IPR000524">
    <property type="entry name" value="Tscrpt_reg_HTH_GntR"/>
</dbReference>
<dbReference type="SUPFAM" id="SSF46785">
    <property type="entry name" value="Winged helix' DNA-binding domain"/>
    <property type="match status" value="1"/>
</dbReference>
<evidence type="ECO:0000313" key="5">
    <source>
        <dbReference type="EMBL" id="MBC2398599.1"/>
    </source>
</evidence>
<proteinExistence type="predicted"/>
<dbReference type="Pfam" id="PF07729">
    <property type="entry name" value="FCD"/>
    <property type="match status" value="1"/>
</dbReference>
<evidence type="ECO:0000259" key="4">
    <source>
        <dbReference type="PROSITE" id="PS50949"/>
    </source>
</evidence>
<dbReference type="InterPro" id="IPR036390">
    <property type="entry name" value="WH_DNA-bd_sf"/>
</dbReference>
<organism evidence="5 6">
    <name type="scientific">Clostridium tetanomorphum</name>
    <dbReference type="NCBI Taxonomy" id="1553"/>
    <lineage>
        <taxon>Bacteria</taxon>
        <taxon>Bacillati</taxon>
        <taxon>Bacillota</taxon>
        <taxon>Clostridia</taxon>
        <taxon>Eubacteriales</taxon>
        <taxon>Clostridiaceae</taxon>
        <taxon>Clostridium</taxon>
    </lineage>
</organism>
<dbReference type="CDD" id="cd07377">
    <property type="entry name" value="WHTH_GntR"/>
    <property type="match status" value="1"/>
</dbReference>
<dbReference type="InterPro" id="IPR008920">
    <property type="entry name" value="TF_FadR/GntR_C"/>
</dbReference>
<reference evidence="5 6" key="1">
    <citation type="submission" date="2020-04" db="EMBL/GenBank/DDBJ databases">
        <title>Genomic insights into acetone-butanol-ethanol (ABE) fermentation by sequencing solventogenic clostridia strains.</title>
        <authorList>
            <person name="Brown S."/>
        </authorList>
    </citation>
    <scope>NUCLEOTIDE SEQUENCE [LARGE SCALE GENOMIC DNA]</scope>
    <source>
        <strain evidence="5 6">DJ011</strain>
    </source>
</reference>
<dbReference type="InterPro" id="IPR011711">
    <property type="entry name" value="GntR_C"/>
</dbReference>
<dbReference type="PANTHER" id="PTHR43537">
    <property type="entry name" value="TRANSCRIPTIONAL REGULATOR, GNTR FAMILY"/>
    <property type="match status" value="1"/>
</dbReference>
<dbReference type="Proteomes" id="UP000563151">
    <property type="component" value="Unassembled WGS sequence"/>
</dbReference>
<keyword evidence="1" id="KW-0805">Transcription regulation</keyword>
<sequence length="226" mass="26214">MGDKIKRSMEEVVYETLKNAILNRSLAPGTQLIESTIADRMEVSRTPIRNAIKRLALEGFVTIIPNRGAFIIQPSLEEIIQAYKMREELECIAIKFGIDKIVEDDINILENLVKKELEALTKKDIIEYFSVNKKFHTMLALKSGNKYLIKFIESIINQINIYLILYDTFYNTDLQFPSIEEHKKMIYFIKNKDCSNLQSLITNHINSGLNDLQIDKVQYKSLNDIF</sequence>
<evidence type="ECO:0000256" key="1">
    <source>
        <dbReference type="ARBA" id="ARBA00023015"/>
    </source>
</evidence>
<dbReference type="Gene3D" id="1.20.120.530">
    <property type="entry name" value="GntR ligand-binding domain-like"/>
    <property type="match status" value="1"/>
</dbReference>
<dbReference type="PANTHER" id="PTHR43537:SF5">
    <property type="entry name" value="UXU OPERON TRANSCRIPTIONAL REGULATOR"/>
    <property type="match status" value="1"/>
</dbReference>
<keyword evidence="2" id="KW-0238">DNA-binding</keyword>
<dbReference type="PROSITE" id="PS50949">
    <property type="entry name" value="HTH_GNTR"/>
    <property type="match status" value="1"/>
</dbReference>
<evidence type="ECO:0000256" key="3">
    <source>
        <dbReference type="ARBA" id="ARBA00023163"/>
    </source>
</evidence>
<keyword evidence="3" id="KW-0804">Transcription</keyword>
<evidence type="ECO:0000256" key="2">
    <source>
        <dbReference type="ARBA" id="ARBA00023125"/>
    </source>
</evidence>
<accession>A0A923EBC0</accession>
<dbReference type="InterPro" id="IPR036388">
    <property type="entry name" value="WH-like_DNA-bd_sf"/>
</dbReference>
<dbReference type="Pfam" id="PF00392">
    <property type="entry name" value="GntR"/>
    <property type="match status" value="1"/>
</dbReference>
<dbReference type="Gene3D" id="1.10.10.10">
    <property type="entry name" value="Winged helix-like DNA-binding domain superfamily/Winged helix DNA-binding domain"/>
    <property type="match status" value="1"/>
</dbReference>
<dbReference type="RefSeq" id="WP_111947516.1">
    <property type="nucleotide sequence ID" value="NZ_JAAZWO010000016.1"/>
</dbReference>
<dbReference type="SMART" id="SM00345">
    <property type="entry name" value="HTH_GNTR"/>
    <property type="match status" value="1"/>
</dbReference>
<dbReference type="GO" id="GO:0003700">
    <property type="term" value="F:DNA-binding transcription factor activity"/>
    <property type="evidence" value="ECO:0007669"/>
    <property type="project" value="InterPro"/>
</dbReference>
<name>A0A923EBC0_CLOTT</name>
<keyword evidence="6" id="KW-1185">Reference proteome</keyword>
<dbReference type="EMBL" id="JAAZWO010000016">
    <property type="protein sequence ID" value="MBC2398599.1"/>
    <property type="molecule type" value="Genomic_DNA"/>
</dbReference>